<feature type="compositionally biased region" description="Basic and acidic residues" evidence="2">
    <location>
        <begin position="614"/>
        <end position="627"/>
    </location>
</feature>
<evidence type="ECO:0000256" key="2">
    <source>
        <dbReference type="SAM" id="MobiDB-lite"/>
    </source>
</evidence>
<dbReference type="Gene3D" id="1.10.510.10">
    <property type="entry name" value="Transferase(Phosphotransferase) domain 1"/>
    <property type="match status" value="1"/>
</dbReference>
<proteinExistence type="predicted"/>
<reference evidence="4 5" key="1">
    <citation type="submission" date="2024-04" db="EMBL/GenBank/DDBJ databases">
        <title>Tritrichomonas musculus Genome.</title>
        <authorList>
            <person name="Alves-Ferreira E."/>
            <person name="Grigg M."/>
            <person name="Lorenzi H."/>
            <person name="Galac M."/>
        </authorList>
    </citation>
    <scope>NUCLEOTIDE SEQUENCE [LARGE SCALE GENOMIC DNA]</scope>
    <source>
        <strain evidence="4 5">EAF2021</strain>
    </source>
</reference>
<dbReference type="PANTHER" id="PTHR17583:SF0">
    <property type="entry name" value="PHOSPHOINOSITIDE 3-KINASE REGULATORY SUBUNIT 4"/>
    <property type="match status" value="1"/>
</dbReference>
<dbReference type="SUPFAM" id="SSF56112">
    <property type="entry name" value="Protein kinase-like (PK-like)"/>
    <property type="match status" value="1"/>
</dbReference>
<name>A0ABR2HFY5_9EUKA</name>
<feature type="region of interest" description="Disordered" evidence="2">
    <location>
        <begin position="586"/>
        <end position="982"/>
    </location>
</feature>
<dbReference type="PROSITE" id="PS00108">
    <property type="entry name" value="PROTEIN_KINASE_ST"/>
    <property type="match status" value="1"/>
</dbReference>
<organism evidence="4 5">
    <name type="scientific">Tritrichomonas musculus</name>
    <dbReference type="NCBI Taxonomy" id="1915356"/>
    <lineage>
        <taxon>Eukaryota</taxon>
        <taxon>Metamonada</taxon>
        <taxon>Parabasalia</taxon>
        <taxon>Tritrichomonadida</taxon>
        <taxon>Tritrichomonadidae</taxon>
        <taxon>Tritrichomonas</taxon>
    </lineage>
</organism>
<feature type="compositionally biased region" description="Basic and acidic residues" evidence="2">
    <location>
        <begin position="590"/>
        <end position="603"/>
    </location>
</feature>
<accession>A0ABR2HFY5</accession>
<feature type="region of interest" description="Disordered" evidence="2">
    <location>
        <begin position="208"/>
        <end position="265"/>
    </location>
</feature>
<evidence type="ECO:0000259" key="3">
    <source>
        <dbReference type="PROSITE" id="PS50011"/>
    </source>
</evidence>
<dbReference type="InterPro" id="IPR016024">
    <property type="entry name" value="ARM-type_fold"/>
</dbReference>
<dbReference type="Proteomes" id="UP001470230">
    <property type="component" value="Unassembled WGS sequence"/>
</dbReference>
<dbReference type="InterPro" id="IPR000719">
    <property type="entry name" value="Prot_kinase_dom"/>
</dbReference>
<feature type="compositionally biased region" description="Basic and acidic residues" evidence="2">
    <location>
        <begin position="230"/>
        <end position="244"/>
    </location>
</feature>
<dbReference type="EMBL" id="JAPFFF010000029">
    <property type="protein sequence ID" value="KAK8846316.1"/>
    <property type="molecule type" value="Genomic_DNA"/>
</dbReference>
<feature type="compositionally biased region" description="Basic and acidic residues" evidence="2">
    <location>
        <begin position="1010"/>
        <end position="1021"/>
    </location>
</feature>
<feature type="compositionally biased region" description="Basic residues" evidence="2">
    <location>
        <begin position="604"/>
        <end position="613"/>
    </location>
</feature>
<feature type="domain" description="Protein kinase" evidence="3">
    <location>
        <begin position="23"/>
        <end position="351"/>
    </location>
</feature>
<sequence length="1728" mass="202471">MGNSVVIPSFHDWYTQPLKKQKIIINSHLDAGQFFLVFDGKNAQNQDIIIKAYVYNEPLQNLDTVKSSEIYFRKLSEHSTEMNGIVNFTYIIQENMIFLFRPKFHKSYNFVEFCSYQQPVLEPIEKLFIFYQIYNIISKLHKIGLAHGDLKPSNIFINGHDLDLCIVDPAPFKPNRIQQSRLHVFYHYFTTLPDSGCYLAPERISRIRQKDARESSSQNSPHQKNSPKNTESKNKIEDSDNSSDKEDDDSDEKKSDENDDIDEDETRQVDLKMADIFSFGCIIAFLYLNGEHLFDLSKLHQYANGQIDIRKDLSSINDQKIIDIIVGLISLDIEKRRKTMNRLDQLFDNFFSVFSKLFCEYRNDESFISQPQQQIPKFTKIVHELFENGRLLLFNFFFDQLLKMRNVQSIIYCVQEITKFVTYTRATDNTTKTSPENIFYSIEFPENGGISATIKMTRVIPLFLTIIENNIQSPLIFKQCIIAILDVIKTIDQFPPSLKDYIECYLKVELDRLVLMNRSKNFLIGLASVAPFYVYRLKRFVPEESLLPISSSFSSIFGQECSSYVFSAFSHSMIAVARLINSNNNNIVGNEKDIKSKNENESKSKHKDSKIHKNKDNDKEADKDKDKHKEKKKDKKEDKEKHKDKKSDKEEKEKTKDKEKHKDEEKTKDDEKEKKEEKHSDKEKKKDKGEEKDKDEESHKEKKEHKDKDKEGHKTKDKEKVKEEHKDKDHKDKEEKKDHKDKEHKDKEHKDKEEKKDHKDKEHKDKEHKDKEHKDKEHKDKEHKDKEHKDKEEHKYKEHENKEEKKDHKDKEKEEKKDKEKEEKKDHKDKEHKDKDHKDKEEKKDHKDKEHKDKEEHKYKEHENKEEKKDKEKKDHKDKEKEEKKDHKDKEHKDKEHKDKEHKDKEHKDKEHKDKEEHKYKEHENKEEKKDHKDKEKEEKKDKEKEEKKDKEKEEKKDKEKEEKKDKGKKDHKDKDKTHKHKKKVDIDDVFDSFENQNAYLYSDDDEDDPKARDEEGHEPPTDSSIADYDRLSLESGYGVLNSFFFYILSMYNSTDIFYKKEALKIILEFYKCSKHDRESRKKYHQIFNESLIPILVHILSREIVFVRDSSSSFELTEKTQEECELVVSIFTFLTGLCIESTKRIYSLSDVQLDPQELFSYSLGYQFYNIASEYMNKSVDPSVEHCAYRFMKTLSYQLKDFIFFKTYLDDSKKISRISNSQSYSSLSRRINFSNNGEFWSSRNLDTSVNGRDNIMKFPLIPTDQFNSQKVKNKKQLFSPRFIASFHAETIPISHVLCTSNICIVIEKSNRVRWISLPPIYERFKEENPKTVDINFNFLFHNERFVNNVQQFTQIRSKVLREKVTAATMMPQISSSQNSGSFIIGYDNGAIDQNDLSTSQRTRLFDGNKRVTLKSNGSQFSSFYMASTMSSVAFNSINLNQPASSFSMSDDADDSIISIKPISESCIVFANKIGTVRLIDTRTTDVSLSLSFDPEIGGIADLCSWNDVMVGVGFSAGLVSMIDVRMFQPFLFNVLQRSSLTKIIPMNSKSDQLSSQFPQSKKSSLFSSSSFMVLNDDDEQVAEVYREPLNKPILTYNCSENEFDKSHKIRTAIPFAGGAIAIDDISASFITLNTQLYEASNKYDLYQSRRIYDSFISPLSISESNLDSSNAQRNLSVRIPLKTQHKMSSVHKHTGKITCATSYYDANSNSSSIISCDNLGFVNLWNVSG</sequence>
<dbReference type="PROSITE" id="PS50011">
    <property type="entry name" value="PROTEIN_KINASE_DOM"/>
    <property type="match status" value="1"/>
</dbReference>
<dbReference type="SUPFAM" id="SSF50978">
    <property type="entry name" value="WD40 repeat-like"/>
    <property type="match status" value="1"/>
</dbReference>
<dbReference type="InterPro" id="IPR045162">
    <property type="entry name" value="Vps15-like"/>
</dbReference>
<evidence type="ECO:0000313" key="4">
    <source>
        <dbReference type="EMBL" id="KAK8846316.1"/>
    </source>
</evidence>
<protein>
    <recommendedName>
        <fullName evidence="3">Protein kinase domain-containing protein</fullName>
    </recommendedName>
</protein>
<dbReference type="SUPFAM" id="SSF48371">
    <property type="entry name" value="ARM repeat"/>
    <property type="match status" value="1"/>
</dbReference>
<evidence type="ECO:0000256" key="1">
    <source>
        <dbReference type="ARBA" id="ARBA00022574"/>
    </source>
</evidence>
<dbReference type="PANTHER" id="PTHR17583">
    <property type="entry name" value="PHOSPHOINOSITIDE 3-KINASE REGULATORY SUBUNIT 4"/>
    <property type="match status" value="1"/>
</dbReference>
<feature type="compositionally biased region" description="Polar residues" evidence="2">
    <location>
        <begin position="215"/>
        <end position="229"/>
    </location>
</feature>
<keyword evidence="1" id="KW-0853">WD repeat</keyword>
<dbReference type="InterPro" id="IPR011009">
    <property type="entry name" value="Kinase-like_dom_sf"/>
</dbReference>
<feature type="region of interest" description="Disordered" evidence="2">
    <location>
        <begin position="1000"/>
        <end position="1028"/>
    </location>
</feature>
<dbReference type="InterPro" id="IPR008271">
    <property type="entry name" value="Ser/Thr_kinase_AS"/>
</dbReference>
<keyword evidence="5" id="KW-1185">Reference proteome</keyword>
<comment type="caution">
    <text evidence="4">The sequence shown here is derived from an EMBL/GenBank/DDBJ whole genome shotgun (WGS) entry which is preliminary data.</text>
</comment>
<dbReference type="InterPro" id="IPR036322">
    <property type="entry name" value="WD40_repeat_dom_sf"/>
</dbReference>
<feature type="compositionally biased region" description="Basic and acidic residues" evidence="2">
    <location>
        <begin position="635"/>
        <end position="977"/>
    </location>
</feature>
<gene>
    <name evidence="4" type="ORF">M9Y10_020324</name>
</gene>
<dbReference type="SMART" id="SM00220">
    <property type="entry name" value="S_TKc"/>
    <property type="match status" value="1"/>
</dbReference>
<evidence type="ECO:0000313" key="5">
    <source>
        <dbReference type="Proteomes" id="UP001470230"/>
    </source>
</evidence>